<dbReference type="NCBIfam" id="NF008357">
    <property type="entry name" value="PRK11146.1"/>
    <property type="match status" value="1"/>
</dbReference>
<dbReference type="GO" id="GO:0042953">
    <property type="term" value="P:lipoprotein transport"/>
    <property type="evidence" value="ECO:0007669"/>
    <property type="project" value="InterPro"/>
</dbReference>
<evidence type="ECO:0000256" key="4">
    <source>
        <dbReference type="ARBA" id="ARBA00022475"/>
    </source>
</evidence>
<evidence type="ECO:0000256" key="5">
    <source>
        <dbReference type="ARBA" id="ARBA00022692"/>
    </source>
</evidence>
<feature type="transmembrane region" description="Helical" evidence="8">
    <location>
        <begin position="271"/>
        <end position="295"/>
    </location>
</feature>
<proteinExistence type="inferred from homology"/>
<sequence length="414" mass="45959">MTGSLSFLIGWRFRKGRRRSGMLSLVSVISTFSIALGIAALIIGLSAMNGFERELKTRILSVVPHGEVYSLGEPLHNWRSVQAQLNSQPHIVATAPYVEIVGLLENGNKLTAVQVKGVDPQQEEKISLLPQYVQNGAWQNFKSDQQQIIIGQGLADTLGVQEGSWVTLLIPVLNESQQLKPPKRVRVQIAGILNLTGNLGHKFALMPLEDAQKQTNMGDSVTGIIVNVDDVYQSYRLITQAVNNINDFVSMRSWEFEYGYMYRDIQMIRSIMYLSMILVIGVACFNIVSTLVIAVKDKQSDIAILKTLGADDRLIRRIFIWYGLIAGSIGSLVGVVLGIVASLQLSNIIKFIESLTGHKFLDSKIYFVDFLPSELQIKDVIIVFITAMILSLIASYYPARRACKIDPARVLSKS</sequence>
<dbReference type="InParanoid" id="A0A6G9ICX8"/>
<keyword evidence="11" id="KW-0449">Lipoprotein</keyword>
<dbReference type="Pfam" id="PF02687">
    <property type="entry name" value="FtsX"/>
    <property type="match status" value="1"/>
</dbReference>
<keyword evidence="5 8" id="KW-0812">Transmembrane</keyword>
<dbReference type="Proteomes" id="UP000501168">
    <property type="component" value="Chromosome"/>
</dbReference>
<accession>A0A6G9ICX8</accession>
<comment type="subcellular location">
    <subcellularLocation>
        <location evidence="1">Cell membrane</location>
        <topology evidence="1">Multi-pass membrane protein</topology>
    </subcellularLocation>
</comment>
<dbReference type="GO" id="GO:0044874">
    <property type="term" value="P:lipoprotein localization to outer membrane"/>
    <property type="evidence" value="ECO:0007669"/>
    <property type="project" value="InterPro"/>
</dbReference>
<keyword evidence="12" id="KW-1185">Reference proteome</keyword>
<feature type="transmembrane region" description="Helical" evidence="8">
    <location>
        <begin position="319"/>
        <end position="341"/>
    </location>
</feature>
<dbReference type="InterPro" id="IPR025857">
    <property type="entry name" value="MacB_PCD"/>
</dbReference>
<evidence type="ECO:0000313" key="12">
    <source>
        <dbReference type="Proteomes" id="UP000501168"/>
    </source>
</evidence>
<dbReference type="Pfam" id="PF12704">
    <property type="entry name" value="MacB_PCD"/>
    <property type="match status" value="1"/>
</dbReference>
<evidence type="ECO:0000256" key="6">
    <source>
        <dbReference type="ARBA" id="ARBA00022989"/>
    </source>
</evidence>
<evidence type="ECO:0000313" key="11">
    <source>
        <dbReference type="EMBL" id="QIQ22085.1"/>
    </source>
</evidence>
<keyword evidence="6 8" id="KW-1133">Transmembrane helix</keyword>
<evidence type="ECO:0000256" key="2">
    <source>
        <dbReference type="ARBA" id="ARBA00005236"/>
    </source>
</evidence>
<evidence type="ECO:0000259" key="9">
    <source>
        <dbReference type="Pfam" id="PF02687"/>
    </source>
</evidence>
<protein>
    <submittedName>
        <fullName evidence="11">Lipoprotein-releasing ABC transporter permease subunit LolE</fullName>
    </submittedName>
</protein>
<dbReference type="PANTHER" id="PTHR30489">
    <property type="entry name" value="LIPOPROTEIN-RELEASING SYSTEM TRANSMEMBRANE PROTEIN LOLE"/>
    <property type="match status" value="1"/>
</dbReference>
<keyword evidence="4" id="KW-1003">Cell membrane</keyword>
<dbReference type="InterPro" id="IPR011926">
    <property type="entry name" value="LolE_gammaproteobact"/>
</dbReference>
<dbReference type="InterPro" id="IPR051447">
    <property type="entry name" value="Lipoprotein-release_system"/>
</dbReference>
<dbReference type="PANTHER" id="PTHR30489:SF0">
    <property type="entry name" value="LIPOPROTEIN-RELEASING SYSTEM TRANSMEMBRANE PROTEIN LOLE"/>
    <property type="match status" value="1"/>
</dbReference>
<reference evidence="11 12" key="1">
    <citation type="submission" date="2020-03" db="EMBL/GenBank/DDBJ databases">
        <title>Complete genome sequence of Orbus sp. IPMB12 (BCRC 80908).</title>
        <authorList>
            <person name="Lo W.-S."/>
            <person name="Chang T.-H."/>
            <person name="Kuo C.-H."/>
        </authorList>
    </citation>
    <scope>NUCLEOTIDE SEQUENCE [LARGE SCALE GENOMIC DNA]</scope>
    <source>
        <strain evidence="11 12">IPMB12</strain>
    </source>
</reference>
<dbReference type="AlphaFoldDB" id="A0A6G9ICX8"/>
<gene>
    <name evidence="11" type="primary">lolE</name>
    <name evidence="11" type="ORF">IPMB12_10540</name>
</gene>
<dbReference type="NCBIfam" id="TIGR02213">
    <property type="entry name" value="lolE_release"/>
    <property type="match status" value="1"/>
</dbReference>
<comment type="similarity">
    <text evidence="2">Belongs to the ABC-4 integral membrane protein family. LolC/E subfamily.</text>
</comment>
<dbReference type="EMBL" id="CP050253">
    <property type="protein sequence ID" value="QIQ22085.1"/>
    <property type="molecule type" value="Genomic_DNA"/>
</dbReference>
<feature type="transmembrane region" description="Helical" evidence="8">
    <location>
        <begin position="21"/>
        <end position="48"/>
    </location>
</feature>
<dbReference type="InterPro" id="IPR003838">
    <property type="entry name" value="ABC3_permease_C"/>
</dbReference>
<dbReference type="InterPro" id="IPR011925">
    <property type="entry name" value="LolCE_TM"/>
</dbReference>
<organism evidence="11 12">
    <name type="scientific">Zophobihabitans entericus</name>
    <dbReference type="NCBI Taxonomy" id="1635327"/>
    <lineage>
        <taxon>Bacteria</taxon>
        <taxon>Pseudomonadati</taxon>
        <taxon>Pseudomonadota</taxon>
        <taxon>Gammaproteobacteria</taxon>
        <taxon>Orbales</taxon>
        <taxon>Orbaceae</taxon>
        <taxon>Zophobihabitans</taxon>
    </lineage>
</organism>
<name>A0A6G9ICX8_9GAMM</name>
<evidence type="ECO:0000259" key="10">
    <source>
        <dbReference type="Pfam" id="PF12704"/>
    </source>
</evidence>
<dbReference type="KEGG" id="orb:IPMB12_10540"/>
<dbReference type="NCBIfam" id="TIGR02212">
    <property type="entry name" value="lolCE"/>
    <property type="match status" value="1"/>
</dbReference>
<feature type="domain" description="ABC3 transporter permease C-terminal" evidence="9">
    <location>
        <begin position="275"/>
        <end position="407"/>
    </location>
</feature>
<dbReference type="RefSeq" id="WP_166917382.1">
    <property type="nucleotide sequence ID" value="NZ_CP050253.1"/>
</dbReference>
<evidence type="ECO:0000256" key="3">
    <source>
        <dbReference type="ARBA" id="ARBA00022448"/>
    </source>
</evidence>
<dbReference type="FunCoup" id="A0A6G9ICX8">
    <property type="interactions" value="266"/>
</dbReference>
<evidence type="ECO:0000256" key="1">
    <source>
        <dbReference type="ARBA" id="ARBA00004651"/>
    </source>
</evidence>
<feature type="domain" description="MacB-like periplasmic core" evidence="10">
    <location>
        <begin position="27"/>
        <end position="231"/>
    </location>
</feature>
<keyword evidence="7 8" id="KW-0472">Membrane</keyword>
<evidence type="ECO:0000256" key="7">
    <source>
        <dbReference type="ARBA" id="ARBA00023136"/>
    </source>
</evidence>
<keyword evidence="3" id="KW-0813">Transport</keyword>
<dbReference type="GO" id="GO:0098797">
    <property type="term" value="C:plasma membrane protein complex"/>
    <property type="evidence" value="ECO:0007669"/>
    <property type="project" value="TreeGrafter"/>
</dbReference>
<feature type="transmembrane region" description="Helical" evidence="8">
    <location>
        <begin position="380"/>
        <end position="399"/>
    </location>
</feature>
<evidence type="ECO:0000256" key="8">
    <source>
        <dbReference type="SAM" id="Phobius"/>
    </source>
</evidence>